<name>A0A1W6JUW6_9CAUD</name>
<organism evidence="1 2">
    <name type="scientific">Vibrio phage pVco-5</name>
    <dbReference type="NCBI Taxonomy" id="1965485"/>
    <lineage>
        <taxon>Viruses</taxon>
        <taxon>Duplodnaviria</taxon>
        <taxon>Heunggongvirae</taxon>
        <taxon>Uroviricota</taxon>
        <taxon>Caudoviricetes</taxon>
        <taxon>Schitoviridae</taxon>
        <taxon>Vicoquintavirus</taxon>
        <taxon>Vicoquintavirus Pvco5</taxon>
    </lineage>
</organism>
<sequence>MKLCKTYHEQDEIPTVWFECGGVTSDCMDAGFYVEFLRDGTSDWVTVYGPTINDQSKFERVTKDITLTTLSKI</sequence>
<evidence type="ECO:0000313" key="1">
    <source>
        <dbReference type="EMBL" id="ARM71046.1"/>
    </source>
</evidence>
<proteinExistence type="predicted"/>
<gene>
    <name evidence="1" type="ORF">pVco5_058</name>
</gene>
<reference evidence="1 2" key="1">
    <citation type="submission" date="2017-02" db="EMBL/GenBank/DDBJ databases">
        <title>Comeplete genome sequence of Bacteriophage pVco-5, that infects Vibrio corallilyticus.</title>
        <authorList>
            <person name="Kim H.J."/>
            <person name="Park S.C."/>
        </authorList>
    </citation>
    <scope>NUCLEOTIDE SEQUENCE [LARGE SCALE GENOMIC DNA]</scope>
</reference>
<dbReference type="Proteomes" id="UP000225564">
    <property type="component" value="Segment"/>
</dbReference>
<dbReference type="EMBL" id="KY612839">
    <property type="protein sequence ID" value="ARM71046.1"/>
    <property type="molecule type" value="Genomic_DNA"/>
</dbReference>
<protein>
    <submittedName>
        <fullName evidence="1">Uncharacterized protein</fullName>
    </submittedName>
</protein>
<keyword evidence="2" id="KW-1185">Reference proteome</keyword>
<accession>A0A1W6JUW6</accession>
<evidence type="ECO:0000313" key="2">
    <source>
        <dbReference type="Proteomes" id="UP000225564"/>
    </source>
</evidence>